<protein>
    <submittedName>
        <fullName evidence="2">DUF3769 domain-containing protein</fullName>
    </submittedName>
</protein>
<comment type="caution">
    <text evidence="2">The sequence shown here is derived from an EMBL/GenBank/DDBJ whole genome shotgun (WGS) entry which is preliminary data.</text>
</comment>
<evidence type="ECO:0000313" key="2">
    <source>
        <dbReference type="EMBL" id="PHX53825.1"/>
    </source>
</evidence>
<feature type="compositionally biased region" description="Polar residues" evidence="1">
    <location>
        <begin position="30"/>
        <end position="39"/>
    </location>
</feature>
<feature type="region of interest" description="Disordered" evidence="1">
    <location>
        <begin position="98"/>
        <end position="236"/>
    </location>
</feature>
<feature type="compositionally biased region" description="Low complexity" evidence="1">
    <location>
        <begin position="198"/>
        <end position="210"/>
    </location>
</feature>
<dbReference type="PANTHER" id="PTHR30189:SF1">
    <property type="entry name" value="LPS-ASSEMBLY PROTEIN LPTD"/>
    <property type="match status" value="1"/>
</dbReference>
<dbReference type="Gene3D" id="2.60.450.10">
    <property type="entry name" value="Lipopolysaccharide (LPS) transport protein A like domain"/>
    <property type="match status" value="1"/>
</dbReference>
<dbReference type="AlphaFoldDB" id="A0A2G4EWA9"/>
<dbReference type="InterPro" id="IPR022244">
    <property type="entry name" value="DUF3769"/>
</dbReference>
<keyword evidence="3" id="KW-1185">Reference proteome</keyword>
<evidence type="ECO:0000256" key="1">
    <source>
        <dbReference type="SAM" id="MobiDB-lite"/>
    </source>
</evidence>
<dbReference type="EMBL" id="NXIB02000151">
    <property type="protein sequence ID" value="PHX53825.1"/>
    <property type="molecule type" value="Genomic_DNA"/>
</dbReference>
<gene>
    <name evidence="2" type="ORF">CP500_019390</name>
</gene>
<feature type="compositionally biased region" description="Pro residues" evidence="1">
    <location>
        <begin position="173"/>
        <end position="182"/>
    </location>
</feature>
<dbReference type="Pfam" id="PF12600">
    <property type="entry name" value="DUF3769"/>
    <property type="match status" value="1"/>
</dbReference>
<dbReference type="RefSeq" id="WP_096830641.1">
    <property type="nucleotide sequence ID" value="NZ_NXIB02000151.1"/>
</dbReference>
<proteinExistence type="predicted"/>
<dbReference type="PANTHER" id="PTHR30189">
    <property type="entry name" value="LPS-ASSEMBLY PROTEIN"/>
    <property type="match status" value="1"/>
</dbReference>
<sequence length="857" mass="92942">MPYPVPPPEPPAIIYITKPKTAALIVAASDGNTRSNSTEIPEPSPDIVLPEPTPAPEPAASAELLDPTVEAGQPTEFAAPVATFGNVIPELRFQYQEPVQETATSRTQPDSSFTTYHFVTPQNLLDSGSQKPSPEALLTQREHGEKLSQGGASSEGIGVQAKGQQQLEDKAPPEPQEIPVPEPVQETTPSGQQQLEIPTPGTAPTQGTPTAPKPKPKPAPAPGIRTAPSQRTVPFPVSPADTIEIKADRQEFDEKQQIVTAVGNVVVRFRQTVIDADRAIVNLVTRQVVASGNVAYTRGEQVVRGQQMDFNLGLNSGVVEQATGELFLPKAGSELTPTLPTDISAGTILNQPLSDRITSQQPVRGVRSPGAATFTIGGGGQGGQLAAPQITGAVNRVRFQAERLELRPDGVRVATNIRITNDPFSPPELEYRAKTATIKSISPTAQELVTTKPRLVFDNRVKIPVYPRRQVFDSQQQNGPCLTFGFDGGDRGGLYAECAFQVLETGPLRLSLTPQVYIQRAIEKHGGNPFFPDSYGLKAKLTAAVGPRTRIDGSAIFVNFDNFPNLAENAFRGNLRLRQSVGTHTLAAEYSYRDRLFNGSLGFQTVNSSLGVVLTSPIVPLGKTGINLSYQAGYQFINADTDRFDLVEPVRDNNRIDLSRLQLSAALTRDFTLWQGKALPRTPTQGLKYTRTPVVPYVKLALGLRGVGSYYSSDDLQNSLAGSVGMIGQFGHFSRPFLDYTGFNVTYTQVGRDGLSPFLFDRLVDVRILSFGLVQQVYGGFRVGIQTGINLDTKQTISTNYTLEYSRRSYAIILRFNPERQVGSLTFRISDFNWNGTPEPFGGGDVRSVEGGVRLSD</sequence>
<evidence type="ECO:0000313" key="3">
    <source>
        <dbReference type="Proteomes" id="UP000226442"/>
    </source>
</evidence>
<dbReference type="InterPro" id="IPR050218">
    <property type="entry name" value="LptD"/>
</dbReference>
<feature type="compositionally biased region" description="Polar residues" evidence="1">
    <location>
        <begin position="98"/>
        <end position="132"/>
    </location>
</feature>
<feature type="compositionally biased region" description="Pro residues" evidence="1">
    <location>
        <begin position="211"/>
        <end position="221"/>
    </location>
</feature>
<dbReference type="GO" id="GO:1990351">
    <property type="term" value="C:transporter complex"/>
    <property type="evidence" value="ECO:0007669"/>
    <property type="project" value="TreeGrafter"/>
</dbReference>
<organism evidence="2 3">
    <name type="scientific">Tychonema bourrellyi FEM_GT703</name>
    <dbReference type="NCBI Taxonomy" id="2040638"/>
    <lineage>
        <taxon>Bacteria</taxon>
        <taxon>Bacillati</taxon>
        <taxon>Cyanobacteriota</taxon>
        <taxon>Cyanophyceae</taxon>
        <taxon>Oscillatoriophycideae</taxon>
        <taxon>Oscillatoriales</taxon>
        <taxon>Microcoleaceae</taxon>
        <taxon>Tychonema</taxon>
    </lineage>
</organism>
<dbReference type="OrthoDB" id="441598at2"/>
<feature type="region of interest" description="Disordered" evidence="1">
    <location>
        <begin position="30"/>
        <end position="60"/>
    </location>
</feature>
<accession>A0A2G4EWA9</accession>
<dbReference type="GO" id="GO:0009279">
    <property type="term" value="C:cell outer membrane"/>
    <property type="evidence" value="ECO:0007669"/>
    <property type="project" value="TreeGrafter"/>
</dbReference>
<reference evidence="2" key="1">
    <citation type="submission" date="2017-10" db="EMBL/GenBank/DDBJ databases">
        <title>Draft genome sequence of the planktic cyanobacteria Tychonema bourrellyi isolated from alpine lentic freshwater.</title>
        <authorList>
            <person name="Tett A."/>
            <person name="Armanini F."/>
            <person name="Asnicar F."/>
            <person name="Boscaini A."/>
            <person name="Pasolli E."/>
            <person name="Zolfo M."/>
            <person name="Donati C."/>
            <person name="Salmaso N."/>
            <person name="Segata N."/>
        </authorList>
    </citation>
    <scope>NUCLEOTIDE SEQUENCE</scope>
    <source>
        <strain evidence="2">FEM_GT703</strain>
    </source>
</reference>
<dbReference type="Proteomes" id="UP000226442">
    <property type="component" value="Unassembled WGS sequence"/>
</dbReference>
<name>A0A2G4EWA9_9CYAN</name>